<dbReference type="PROSITE" id="PS00211">
    <property type="entry name" value="ABC_TRANSPORTER_1"/>
    <property type="match status" value="1"/>
</dbReference>
<keyword evidence="5" id="KW-0547">Nucleotide-binding</keyword>
<evidence type="ECO:0000256" key="8">
    <source>
        <dbReference type="ARBA" id="ARBA00023136"/>
    </source>
</evidence>
<gene>
    <name evidence="10" type="ORF">ABID13_003228</name>
</gene>
<evidence type="ECO:0000256" key="2">
    <source>
        <dbReference type="ARBA" id="ARBA00022475"/>
    </source>
</evidence>
<proteinExistence type="predicted"/>
<dbReference type="InterPro" id="IPR027417">
    <property type="entry name" value="P-loop_NTPase"/>
</dbReference>
<protein>
    <submittedName>
        <fullName evidence="10">Ribose transport system ATP-binding protein</fullName>
    </submittedName>
</protein>
<dbReference type="CDD" id="cd03215">
    <property type="entry name" value="ABC_Carb_Monos_II"/>
    <property type="match status" value="1"/>
</dbReference>
<dbReference type="Gene3D" id="3.40.50.300">
    <property type="entry name" value="P-loop containing nucleotide triphosphate hydrolases"/>
    <property type="match status" value="2"/>
</dbReference>
<keyword evidence="2" id="KW-1003">Cell membrane</keyword>
<keyword evidence="7" id="KW-1278">Translocase</keyword>
<dbReference type="InterPro" id="IPR017871">
    <property type="entry name" value="ABC_transporter-like_CS"/>
</dbReference>
<dbReference type="Pfam" id="PF00005">
    <property type="entry name" value="ABC_tran"/>
    <property type="match status" value="2"/>
</dbReference>
<dbReference type="SUPFAM" id="SSF52540">
    <property type="entry name" value="P-loop containing nucleoside triphosphate hydrolases"/>
    <property type="match status" value="2"/>
</dbReference>
<dbReference type="InterPro" id="IPR003593">
    <property type="entry name" value="AAA+_ATPase"/>
</dbReference>
<evidence type="ECO:0000313" key="10">
    <source>
        <dbReference type="EMBL" id="MET3571583.1"/>
    </source>
</evidence>
<accession>A0ABV2FZX9</accession>
<evidence type="ECO:0000256" key="3">
    <source>
        <dbReference type="ARBA" id="ARBA00022597"/>
    </source>
</evidence>
<dbReference type="EMBL" id="JBEPLZ010000011">
    <property type="protein sequence ID" value="MET3571583.1"/>
    <property type="molecule type" value="Genomic_DNA"/>
</dbReference>
<keyword evidence="8" id="KW-0472">Membrane</keyword>
<dbReference type="InterPro" id="IPR003439">
    <property type="entry name" value="ABC_transporter-like_ATP-bd"/>
</dbReference>
<keyword evidence="11" id="KW-1185">Reference proteome</keyword>
<evidence type="ECO:0000256" key="5">
    <source>
        <dbReference type="ARBA" id="ARBA00022741"/>
    </source>
</evidence>
<feature type="domain" description="ABC transporter" evidence="9">
    <location>
        <begin position="12"/>
        <end position="247"/>
    </location>
</feature>
<keyword evidence="6 10" id="KW-0067">ATP-binding</keyword>
<evidence type="ECO:0000313" key="11">
    <source>
        <dbReference type="Proteomes" id="UP001549200"/>
    </source>
</evidence>
<dbReference type="SMART" id="SM00382">
    <property type="entry name" value="AAA"/>
    <property type="match status" value="2"/>
</dbReference>
<keyword evidence="3" id="KW-0762">Sugar transport</keyword>
<dbReference type="PANTHER" id="PTHR43790:SF3">
    <property type="entry name" value="D-ALLOSE IMPORT ATP-BINDING PROTEIN ALSA-RELATED"/>
    <property type="match status" value="1"/>
</dbReference>
<dbReference type="Proteomes" id="UP001549200">
    <property type="component" value="Unassembled WGS sequence"/>
</dbReference>
<keyword evidence="1" id="KW-0813">Transport</keyword>
<sequence length="520" mass="57293">MKGERDMEQELFRMEGISKSFPGVKALDRVSLTVNKGEVLGLVGENGAGKSTLMKILSGVYRADEGDIYIEGQKVVIDSVAKAHELGVSIIMQELNMCGHLSVADNIFIGRAHKKGLFIDDKRMHEEAQKILDDLGIDLNTYAHVGSLSIAKQQMVEIAKAISFHSKILVLDEPTATLTEREIEQLFGIIRRLKEKGVGMVYISHRMAELNQICERVTIIRDGQYIGTRNLADITMDELVNMIVGRSLEDKYPKYVRTLGEVALEARNVRRGNKVNAGYFYVRKGEILGISGLVGAGRTELMRCIFGADRADHMELSLEGKPVKINSVIQAIKHGIGYATEDRKRDGLALGLDVKYNTNMAHLPSITHFGFIDDKAGTVNAEKYVDLLRTKTPSIHQLCQNLSGGNQQKVVLAKWLCNDVKVLIVDEPTRGIDVGAKYEVYELFNRLSDQGVAIIMISSELPEILGMSDRILVIHQGEINGELDAKTATQEQILYLAAGYNKLEGKPAPTLSAGAEGKGA</sequence>
<reference evidence="10 11" key="1">
    <citation type="submission" date="2024-06" db="EMBL/GenBank/DDBJ databases">
        <title>Genomic Encyclopedia of Type Strains, Phase IV (KMG-IV): sequencing the most valuable type-strain genomes for metagenomic binning, comparative biology and taxonomic classification.</title>
        <authorList>
            <person name="Goeker M."/>
        </authorList>
    </citation>
    <scope>NUCLEOTIDE SEQUENCE [LARGE SCALE GENOMIC DNA]</scope>
    <source>
        <strain evidence="10 11">DSM 19261</strain>
    </source>
</reference>
<dbReference type="GO" id="GO:0005524">
    <property type="term" value="F:ATP binding"/>
    <property type="evidence" value="ECO:0007669"/>
    <property type="project" value="UniProtKB-KW"/>
</dbReference>
<evidence type="ECO:0000259" key="9">
    <source>
        <dbReference type="PROSITE" id="PS50893"/>
    </source>
</evidence>
<evidence type="ECO:0000256" key="4">
    <source>
        <dbReference type="ARBA" id="ARBA00022737"/>
    </source>
</evidence>
<evidence type="ECO:0000256" key="7">
    <source>
        <dbReference type="ARBA" id="ARBA00022967"/>
    </source>
</evidence>
<dbReference type="PROSITE" id="PS50893">
    <property type="entry name" value="ABC_TRANSPORTER_2"/>
    <property type="match status" value="2"/>
</dbReference>
<dbReference type="CDD" id="cd03216">
    <property type="entry name" value="ABC_Carb_Monos_I"/>
    <property type="match status" value="1"/>
</dbReference>
<organism evidence="10 11">
    <name type="scientific">Enterocloster citroniae</name>
    <dbReference type="NCBI Taxonomy" id="358743"/>
    <lineage>
        <taxon>Bacteria</taxon>
        <taxon>Bacillati</taxon>
        <taxon>Bacillota</taxon>
        <taxon>Clostridia</taxon>
        <taxon>Lachnospirales</taxon>
        <taxon>Lachnospiraceae</taxon>
        <taxon>Enterocloster</taxon>
    </lineage>
</organism>
<dbReference type="InterPro" id="IPR050107">
    <property type="entry name" value="ABC_carbohydrate_import_ATPase"/>
</dbReference>
<name>A0ABV2FZX9_9FIRM</name>
<comment type="caution">
    <text evidence="10">The sequence shown here is derived from an EMBL/GenBank/DDBJ whole genome shotgun (WGS) entry which is preliminary data.</text>
</comment>
<keyword evidence="4" id="KW-0677">Repeat</keyword>
<dbReference type="PANTHER" id="PTHR43790">
    <property type="entry name" value="CARBOHYDRATE TRANSPORT ATP-BINDING PROTEIN MG119-RELATED"/>
    <property type="match status" value="1"/>
</dbReference>
<feature type="domain" description="ABC transporter" evidence="9">
    <location>
        <begin position="256"/>
        <end position="501"/>
    </location>
</feature>
<evidence type="ECO:0000256" key="6">
    <source>
        <dbReference type="ARBA" id="ARBA00022840"/>
    </source>
</evidence>
<evidence type="ECO:0000256" key="1">
    <source>
        <dbReference type="ARBA" id="ARBA00022448"/>
    </source>
</evidence>